<dbReference type="InterPro" id="IPR050168">
    <property type="entry name" value="AAA_ATPase_domain"/>
</dbReference>
<dbReference type="FunFam" id="3.40.50.300:FF:000048">
    <property type="entry name" value="Transitional endoplasmic reticulum ATPase"/>
    <property type="match status" value="1"/>
</dbReference>
<dbReference type="InterPro" id="IPR041569">
    <property type="entry name" value="AAA_lid_3"/>
</dbReference>
<dbReference type="InterPro" id="IPR036249">
    <property type="entry name" value="Thioredoxin-like_sf"/>
</dbReference>
<dbReference type="Gene3D" id="1.10.8.60">
    <property type="match status" value="1"/>
</dbReference>
<dbReference type="GO" id="GO:0034098">
    <property type="term" value="C:VCP-NPL4-UFD1 AAA ATPase complex"/>
    <property type="evidence" value="ECO:0007669"/>
    <property type="project" value="TreeGrafter"/>
</dbReference>
<dbReference type="FunFam" id="2.40.40.20:FF:000003">
    <property type="entry name" value="Transitional endoplasmic reticulum ATPase"/>
    <property type="match status" value="1"/>
</dbReference>
<sequence>MYEAIVRSRELLDPEREKATRQPMACKCDSSCLVPQHILADVCITDTPILPQPYLSSPPHIPFATLHCLKPSSIEHQRCLRTIRSLSMSSLGRIRSFTGVRIPGRCVDPTHMALHFKGLNFKIEPLTYVQIRETLGKLSEPFGNTPTTEYTCPAITHNGQTLIDGWRIANYLDEQFPNTPKLFPEGTLPLQQFYQTYINTYVIKHFLFLLIDKVPNMILDEPSAEYFRHTRESMFGKKLEEISKNREEHIKNIREGLQPVYAVLKEQGTLTGDGNVSYADFITVGLLAWTKQADAEAFKEIMGMYGDDTLEKLYKKCEPYMAKDTCCLNRRHTRVVLYALTSSSGPKNAYTIMTDHVADSKPKLDPSGATHHDDETATAILRRKKKPNQLIVDDATNDDNSTIMLSPNAMETLELFRGDNVLVRGKKRKETLLVVLVDEELEDNMCRVNRVVRNNLRIRLGDIVTIHAAPDVKYAERISVLPIADTIEGITGNLFEVYLKPYFVEAYRPVKKGDLFTVRGGMRQVEFKIVEVEPGDMGIVAQDTIIHCEGEPINREDEEANLNEVGYDDLGGCRKQLAQIREMVELPLRHPQLFKTLGVKAPRGVLMYGPPGTGKTLMARAVANETGAFFFLINGPEIMSKMAGESESNLRKAFEEAEKNSPAIIFIDEIDSIAPKRDKTNGEVERRVVSQLLTLMDGLKSRSNVVVMAATNRPNSIDPALRRFGRFDREVDIGIPDPTGRLEILRIHTKNMKLGDDVDLESIAAETHGYVGADLASLCSEAAMQQIREKMDLIDLDEDTIDAEVLDSLGVTMDNFRFALGTGNPSALRETAVEVPNVKWDDIGGLEKVKDELRETVQYPVEHPEKFLKFGMSPSKGVLFYGPPGTGKTLLAKAVANECAANFISIKGPELLSMWFGESESNIRDIFDKARAAAPCVVFLDELDSIAKARGGSVGDAGGAGDRVVNQLLTEMDGMGTKKNVFIIGATNRPDVIDPALMRPGRLDQLIYVPLPDEESRLGIIKAQLRKSPVSDDVDLTVIAKATHGFSGADLSFIVQRAVKLAIKESITAEIEREKAQAEAGGDAMDVEAEDPVPEITRAHFEEAMSYARRSVTDADLRRYEMFAQTLQQGRGMTGFKFPDAAPTAGTEGQGQAAFGDAGADDDFAYTLMMTLT</sequence>
<dbReference type="EMBL" id="BACD03000028">
    <property type="protein sequence ID" value="GAO50016.1"/>
    <property type="molecule type" value="Genomic_DNA"/>
</dbReference>
<dbReference type="FunFam" id="1.10.8.60:FF:000004">
    <property type="entry name" value="Cell division control 48"/>
    <property type="match status" value="1"/>
</dbReference>
<dbReference type="InterPro" id="IPR054416">
    <property type="entry name" value="GST_UstS-like_C"/>
</dbReference>
<dbReference type="InterPro" id="IPR009010">
    <property type="entry name" value="Asp_de-COase-like_dom_sf"/>
</dbReference>
<dbReference type="Gene3D" id="3.40.30.10">
    <property type="entry name" value="Glutaredoxin"/>
    <property type="match status" value="1"/>
</dbReference>
<dbReference type="Pfam" id="PF00004">
    <property type="entry name" value="AAA"/>
    <property type="match status" value="2"/>
</dbReference>
<dbReference type="GO" id="GO:0030970">
    <property type="term" value="P:retrograde protein transport, ER to cytosol"/>
    <property type="evidence" value="ECO:0007669"/>
    <property type="project" value="TreeGrafter"/>
</dbReference>
<dbReference type="Gene3D" id="1.20.1050.10">
    <property type="match status" value="1"/>
</dbReference>
<dbReference type="SUPFAM" id="SSF50692">
    <property type="entry name" value="ADC-like"/>
    <property type="match status" value="1"/>
</dbReference>
<dbReference type="GO" id="GO:0051228">
    <property type="term" value="P:mitotic spindle disassembly"/>
    <property type="evidence" value="ECO:0007669"/>
    <property type="project" value="TreeGrafter"/>
</dbReference>
<comment type="caution">
    <text evidence="7">The sequence shown here is derived from an EMBL/GenBank/DDBJ whole genome shotgun (WGS) entry which is preliminary data.</text>
</comment>
<dbReference type="Pfam" id="PF22041">
    <property type="entry name" value="GST_C_7"/>
    <property type="match status" value="1"/>
</dbReference>
<dbReference type="Pfam" id="PF02359">
    <property type="entry name" value="CDC48_N"/>
    <property type="match status" value="1"/>
</dbReference>
<feature type="domain" description="AAA+ ATPase" evidence="4">
    <location>
        <begin position="601"/>
        <end position="737"/>
    </location>
</feature>
<dbReference type="SUPFAM" id="SSF54585">
    <property type="entry name" value="Cdc48 domain 2-like"/>
    <property type="match status" value="1"/>
</dbReference>
<dbReference type="GO" id="GO:0005634">
    <property type="term" value="C:nucleus"/>
    <property type="evidence" value="ECO:0007669"/>
    <property type="project" value="TreeGrafter"/>
</dbReference>
<evidence type="ECO:0000259" key="4">
    <source>
        <dbReference type="SMART" id="SM00382"/>
    </source>
</evidence>
<dbReference type="GO" id="GO:0005524">
    <property type="term" value="F:ATP binding"/>
    <property type="evidence" value="ECO:0007669"/>
    <property type="project" value="UniProtKB-KW"/>
</dbReference>
<proteinExistence type="inferred from homology"/>
<dbReference type="GO" id="GO:0005829">
    <property type="term" value="C:cytosol"/>
    <property type="evidence" value="ECO:0007669"/>
    <property type="project" value="TreeGrafter"/>
</dbReference>
<dbReference type="NCBIfam" id="TIGR01243">
    <property type="entry name" value="CDC48"/>
    <property type="match status" value="1"/>
</dbReference>
<dbReference type="GO" id="GO:0071630">
    <property type="term" value="P:nuclear protein quality control by the ubiquitin-proteasome system"/>
    <property type="evidence" value="ECO:0007669"/>
    <property type="project" value="UniProtKB-ARBA"/>
</dbReference>
<dbReference type="SUPFAM" id="SSF52540">
    <property type="entry name" value="P-loop containing nucleoside triphosphate hydrolases"/>
    <property type="match status" value="2"/>
</dbReference>
<dbReference type="Pfam" id="PF17862">
    <property type="entry name" value="AAA_lid_3"/>
    <property type="match status" value="2"/>
</dbReference>
<dbReference type="Pfam" id="PF02933">
    <property type="entry name" value="CDC48_2"/>
    <property type="match status" value="1"/>
</dbReference>
<evidence type="ECO:0000313" key="7">
    <source>
        <dbReference type="EMBL" id="GAO50016.1"/>
    </source>
</evidence>
<evidence type="ECO:0000259" key="5">
    <source>
        <dbReference type="SMART" id="SM01072"/>
    </source>
</evidence>
<dbReference type="Gene3D" id="2.40.40.20">
    <property type="match status" value="1"/>
</dbReference>
<dbReference type="InterPro" id="IPR003959">
    <property type="entry name" value="ATPase_AAA_core"/>
</dbReference>
<keyword evidence="3" id="KW-0067">ATP-binding</keyword>
<feature type="domain" description="CDC48 N-terminal subdomain" evidence="6">
    <location>
        <begin position="389"/>
        <end position="472"/>
    </location>
</feature>
<dbReference type="PROSITE" id="PS00674">
    <property type="entry name" value="AAA"/>
    <property type="match status" value="2"/>
</dbReference>
<dbReference type="SMART" id="SM01073">
    <property type="entry name" value="CDC48_N"/>
    <property type="match status" value="1"/>
</dbReference>
<dbReference type="Gene3D" id="3.10.330.10">
    <property type="match status" value="1"/>
</dbReference>
<reference evidence="7 8" key="1">
    <citation type="journal article" date="2011" name="J. Gen. Appl. Microbiol.">
        <title>Draft genome sequencing of the enigmatic yeast Saitoella complicata.</title>
        <authorList>
            <person name="Nishida H."/>
            <person name="Hamamoto M."/>
            <person name="Sugiyama J."/>
        </authorList>
    </citation>
    <scope>NUCLEOTIDE SEQUENCE [LARGE SCALE GENOMIC DNA]</scope>
    <source>
        <strain evidence="7 8">NRRL Y-17804</strain>
    </source>
</reference>
<dbReference type="FunFam" id="3.40.50.300:FF:000012">
    <property type="entry name" value="Transitional endoplasmic reticulum ATPase"/>
    <property type="match status" value="1"/>
</dbReference>
<keyword evidence="2" id="KW-0547">Nucleotide-binding</keyword>
<evidence type="ECO:0000256" key="2">
    <source>
        <dbReference type="ARBA" id="ARBA00022741"/>
    </source>
</evidence>
<dbReference type="AlphaFoldDB" id="A0A0E9NK06"/>
<keyword evidence="8" id="KW-1185">Reference proteome</keyword>
<dbReference type="SMART" id="SM00382">
    <property type="entry name" value="AAA"/>
    <property type="match status" value="2"/>
</dbReference>
<dbReference type="InterPro" id="IPR005938">
    <property type="entry name" value="AAA_ATPase_CDC48"/>
</dbReference>
<dbReference type="Gene3D" id="3.40.50.300">
    <property type="entry name" value="P-loop containing nucleotide triphosphate hydrolases"/>
    <property type="match status" value="2"/>
</dbReference>
<evidence type="ECO:0000313" key="8">
    <source>
        <dbReference type="Proteomes" id="UP000033140"/>
    </source>
</evidence>
<gene>
    <name evidence="7" type="ORF">G7K_4151-t1</name>
</gene>
<dbReference type="InterPro" id="IPR003960">
    <property type="entry name" value="ATPase_AAA_CS"/>
</dbReference>
<dbReference type="InterPro" id="IPR004201">
    <property type="entry name" value="Cdc48_dom2"/>
</dbReference>
<dbReference type="GO" id="GO:0031593">
    <property type="term" value="F:polyubiquitin modification-dependent protein binding"/>
    <property type="evidence" value="ECO:0007669"/>
    <property type="project" value="TreeGrafter"/>
</dbReference>
<reference evidence="7 8" key="2">
    <citation type="journal article" date="2014" name="J. Gen. Appl. Microbiol.">
        <title>The early diverging ascomycetous budding yeast Saitoella complicata has three histone deacetylases belonging to the Clr6, Hos2, and Rpd3 lineages.</title>
        <authorList>
            <person name="Nishida H."/>
            <person name="Matsumoto T."/>
            <person name="Kondo S."/>
            <person name="Hamamoto M."/>
            <person name="Yoshikawa H."/>
        </authorList>
    </citation>
    <scope>NUCLEOTIDE SEQUENCE [LARGE SCALE GENOMIC DNA]</scope>
    <source>
        <strain evidence="7 8">NRRL Y-17804</strain>
    </source>
</reference>
<dbReference type="SMART" id="SM01072">
    <property type="entry name" value="CDC48_2"/>
    <property type="match status" value="1"/>
</dbReference>
<reference evidence="7 8" key="3">
    <citation type="journal article" date="2015" name="Genome Announc.">
        <title>Draft Genome Sequence of the Archiascomycetous Yeast Saitoella complicata.</title>
        <authorList>
            <person name="Yamauchi K."/>
            <person name="Kondo S."/>
            <person name="Hamamoto M."/>
            <person name="Takahashi Y."/>
            <person name="Ogura Y."/>
            <person name="Hayashi T."/>
            <person name="Nishida H."/>
        </authorList>
    </citation>
    <scope>NUCLEOTIDE SEQUENCE [LARGE SCALE GENOMIC DNA]</scope>
    <source>
        <strain evidence="7 8">NRRL Y-17804</strain>
    </source>
</reference>
<comment type="similarity">
    <text evidence="1">Belongs to the AAA ATPase family.</text>
</comment>
<accession>A0A0E9NK06</accession>
<dbReference type="InterPro" id="IPR015415">
    <property type="entry name" value="Spast_Vps4_C"/>
</dbReference>
<evidence type="ECO:0000259" key="6">
    <source>
        <dbReference type="SMART" id="SM01073"/>
    </source>
</evidence>
<dbReference type="Proteomes" id="UP000033140">
    <property type="component" value="Unassembled WGS sequence"/>
</dbReference>
<name>A0A0E9NK06_SAICN</name>
<dbReference type="GO" id="GO:0016887">
    <property type="term" value="F:ATP hydrolysis activity"/>
    <property type="evidence" value="ECO:0007669"/>
    <property type="project" value="InterPro"/>
</dbReference>
<dbReference type="FunFam" id="3.10.330.10:FF:000001">
    <property type="entry name" value="Cell division control 48"/>
    <property type="match status" value="1"/>
</dbReference>
<dbReference type="InterPro" id="IPR029067">
    <property type="entry name" value="CDC48_domain_2-like_sf"/>
</dbReference>
<dbReference type="GO" id="GO:0005741">
    <property type="term" value="C:mitochondrial outer membrane"/>
    <property type="evidence" value="ECO:0007669"/>
    <property type="project" value="UniProtKB-ARBA"/>
</dbReference>
<evidence type="ECO:0000256" key="3">
    <source>
        <dbReference type="ARBA" id="ARBA00022840"/>
    </source>
</evidence>
<dbReference type="Gene3D" id="6.10.20.150">
    <property type="match status" value="1"/>
</dbReference>
<evidence type="ECO:0008006" key="9">
    <source>
        <dbReference type="Google" id="ProtNLM"/>
    </source>
</evidence>
<feature type="domain" description="CDC48" evidence="5">
    <location>
        <begin position="489"/>
        <end position="555"/>
    </location>
</feature>
<dbReference type="STRING" id="698492.A0A0E9NK06"/>
<dbReference type="PANTHER" id="PTHR23077:SF171">
    <property type="entry name" value="NUCLEAR VALOSIN-CONTAINING PROTEIN-LIKE"/>
    <property type="match status" value="1"/>
</dbReference>
<dbReference type="InterPro" id="IPR027417">
    <property type="entry name" value="P-loop_NTPase"/>
</dbReference>
<dbReference type="InterPro" id="IPR003338">
    <property type="entry name" value="CDC4_N-term_subdom"/>
</dbReference>
<feature type="domain" description="AAA+ ATPase" evidence="4">
    <location>
        <begin position="874"/>
        <end position="1013"/>
    </location>
</feature>
<dbReference type="SUPFAM" id="SSF52833">
    <property type="entry name" value="Thioredoxin-like"/>
    <property type="match status" value="1"/>
</dbReference>
<dbReference type="OMA" id="VEMRHFR"/>
<dbReference type="CDD" id="cd19519">
    <property type="entry name" value="RecA-like_CDC48_r1-like"/>
    <property type="match status" value="1"/>
</dbReference>
<dbReference type="Pfam" id="PF09336">
    <property type="entry name" value="Vps4_C"/>
    <property type="match status" value="1"/>
</dbReference>
<protein>
    <recommendedName>
        <fullName evidence="9">GST N-terminal domain-containing protein</fullName>
    </recommendedName>
</protein>
<dbReference type="InterPro" id="IPR003593">
    <property type="entry name" value="AAA+_ATPase"/>
</dbReference>
<organism evidence="7 8">
    <name type="scientific">Saitoella complicata (strain BCRC 22490 / CBS 7301 / JCM 7358 / NBRC 10748 / NRRL Y-17804)</name>
    <dbReference type="NCBI Taxonomy" id="698492"/>
    <lineage>
        <taxon>Eukaryota</taxon>
        <taxon>Fungi</taxon>
        <taxon>Dikarya</taxon>
        <taxon>Ascomycota</taxon>
        <taxon>Taphrinomycotina</taxon>
        <taxon>Taphrinomycotina incertae sedis</taxon>
        <taxon>Saitoella</taxon>
    </lineage>
</organism>
<dbReference type="CDD" id="cd19528">
    <property type="entry name" value="RecA-like_CDC48_r2-like"/>
    <property type="match status" value="1"/>
</dbReference>
<evidence type="ECO:0000256" key="1">
    <source>
        <dbReference type="ARBA" id="ARBA00006914"/>
    </source>
</evidence>
<dbReference type="PANTHER" id="PTHR23077">
    <property type="entry name" value="AAA-FAMILY ATPASE"/>
    <property type="match status" value="1"/>
</dbReference>
<dbReference type="GO" id="GO:0097352">
    <property type="term" value="P:autophagosome maturation"/>
    <property type="evidence" value="ECO:0007669"/>
    <property type="project" value="TreeGrafter"/>
</dbReference>